<dbReference type="RefSeq" id="YP_010751839.1">
    <property type="nucleotide sequence ID" value="NC_073374.1"/>
</dbReference>
<evidence type="ECO:0000313" key="2">
    <source>
        <dbReference type="EMBL" id="QGJ89408.1"/>
    </source>
</evidence>
<protein>
    <submittedName>
        <fullName evidence="2">Uncharacterized protein</fullName>
    </submittedName>
</protein>
<evidence type="ECO:0000256" key="1">
    <source>
        <dbReference type="SAM" id="MobiDB-lite"/>
    </source>
</evidence>
<proteinExistence type="predicted"/>
<reference evidence="2 3" key="1">
    <citation type="submission" date="2019-10" db="EMBL/GenBank/DDBJ databases">
        <authorList>
            <person name="Mahalingam V.A."/>
            <person name="Aull H.A."/>
            <person name="Garlena R.A."/>
            <person name="Russell D.A."/>
            <person name="Pope W.H."/>
            <person name="Jacobs-Sera D."/>
            <person name="Hatfull G.F."/>
        </authorList>
    </citation>
    <scope>NUCLEOTIDE SEQUENCE [LARGE SCALE GENOMIC DNA]</scope>
</reference>
<accession>A0A649VAL7</accession>
<gene>
    <name evidence="2" type="primary">3</name>
    <name evidence="2" type="ORF">PBI_ARIADNE_3</name>
</gene>
<dbReference type="Proteomes" id="UP000424003">
    <property type="component" value="Segment"/>
</dbReference>
<dbReference type="GeneID" id="80005512"/>
<name>A0A649VAL7_9CAUD</name>
<feature type="region of interest" description="Disordered" evidence="1">
    <location>
        <begin position="15"/>
        <end position="36"/>
    </location>
</feature>
<organism evidence="2 3">
    <name type="scientific">Microbacterium phage Ariadne</name>
    <dbReference type="NCBI Taxonomy" id="2656546"/>
    <lineage>
        <taxon>Viruses</taxon>
        <taxon>Duplodnaviria</taxon>
        <taxon>Heunggongvirae</taxon>
        <taxon>Uroviricota</taxon>
        <taxon>Caudoviricetes</taxon>
        <taxon>Hodgkinviridae</taxon>
        <taxon>Metamorphoovirus</taxon>
        <taxon>Metamorphoovirus ariadne</taxon>
    </lineage>
</organism>
<sequence length="63" mass="7356">MQNVSIEEGLEWNRRHDEMCTGQPLTEPQPQPRCPDDGTTLRWTDWGYRCPECLVFVAIPRVP</sequence>
<dbReference type="KEGG" id="vg:80005512"/>
<evidence type="ECO:0000313" key="3">
    <source>
        <dbReference type="Proteomes" id="UP000424003"/>
    </source>
</evidence>
<dbReference type="EMBL" id="MN585986">
    <property type="protein sequence ID" value="QGJ89408.1"/>
    <property type="molecule type" value="Genomic_DNA"/>
</dbReference>
<keyword evidence="3" id="KW-1185">Reference proteome</keyword>